<dbReference type="Gene3D" id="3.30.63.10">
    <property type="entry name" value="Guanylate Kinase phosphate binding domain"/>
    <property type="match status" value="1"/>
</dbReference>
<dbReference type="GO" id="GO:0004385">
    <property type="term" value="F:GMP kinase activity"/>
    <property type="evidence" value="ECO:0007669"/>
    <property type="project" value="UniProtKB-UniRule"/>
</dbReference>
<dbReference type="PANTHER" id="PTHR23117">
    <property type="entry name" value="GUANYLATE KINASE-RELATED"/>
    <property type="match status" value="1"/>
</dbReference>
<dbReference type="RefSeq" id="WP_126724748.1">
    <property type="nucleotide sequence ID" value="NZ_RYZH01000012.1"/>
</dbReference>
<dbReference type="SMART" id="SM00072">
    <property type="entry name" value="GuKc"/>
    <property type="match status" value="1"/>
</dbReference>
<keyword evidence="6 9" id="KW-0418">Kinase</keyword>
<proteinExistence type="inferred from homology"/>
<dbReference type="Gene3D" id="3.40.50.300">
    <property type="entry name" value="P-loop containing nucleotide triphosphate hydrolases"/>
    <property type="match status" value="1"/>
</dbReference>
<keyword evidence="7 9" id="KW-0067">ATP-binding</keyword>
<evidence type="ECO:0000256" key="8">
    <source>
        <dbReference type="ARBA" id="ARBA00030128"/>
    </source>
</evidence>
<dbReference type="SUPFAM" id="SSF52540">
    <property type="entry name" value="P-loop containing nucleoside triphosphate hydrolases"/>
    <property type="match status" value="1"/>
</dbReference>
<comment type="subcellular location">
    <subcellularLocation>
        <location evidence="9">Cytoplasm</location>
    </subcellularLocation>
</comment>
<evidence type="ECO:0000256" key="7">
    <source>
        <dbReference type="ARBA" id="ARBA00022840"/>
    </source>
</evidence>
<gene>
    <name evidence="9" type="primary">gmk</name>
    <name evidence="11" type="ORF">TsocGM_07800</name>
</gene>
<dbReference type="InterPro" id="IPR020590">
    <property type="entry name" value="Guanylate_kinase_CS"/>
</dbReference>
<dbReference type="Pfam" id="PF00625">
    <property type="entry name" value="Guanylate_kin"/>
    <property type="match status" value="1"/>
</dbReference>
<dbReference type="OrthoDB" id="9808150at2"/>
<evidence type="ECO:0000259" key="10">
    <source>
        <dbReference type="PROSITE" id="PS50052"/>
    </source>
</evidence>
<comment type="caution">
    <text evidence="11">The sequence shown here is derived from an EMBL/GenBank/DDBJ whole genome shotgun (WGS) entry which is preliminary data.</text>
</comment>
<dbReference type="EMBL" id="RYZH01000012">
    <property type="protein sequence ID" value="RUL88233.1"/>
    <property type="molecule type" value="Genomic_DNA"/>
</dbReference>
<dbReference type="Proteomes" id="UP000280296">
    <property type="component" value="Unassembled WGS sequence"/>
</dbReference>
<evidence type="ECO:0000256" key="1">
    <source>
        <dbReference type="ARBA" id="ARBA00005790"/>
    </source>
</evidence>
<dbReference type="PROSITE" id="PS00856">
    <property type="entry name" value="GUANYLATE_KINASE_1"/>
    <property type="match status" value="1"/>
</dbReference>
<evidence type="ECO:0000256" key="3">
    <source>
        <dbReference type="ARBA" id="ARBA00016296"/>
    </source>
</evidence>
<dbReference type="InterPro" id="IPR017665">
    <property type="entry name" value="Guanylate_kinase"/>
</dbReference>
<reference evidence="11 12" key="2">
    <citation type="submission" date="2019-01" db="EMBL/GenBank/DDBJ databases">
        <title>Tautonia sociabilis, a novel thermotolerant planctomycete of Isosphaeraceae family, isolated from a 4000 m deep subterranean habitat.</title>
        <authorList>
            <person name="Kovaleva O.L."/>
            <person name="Elcheninov A.G."/>
            <person name="Van Heerden E."/>
            <person name="Toshchakov S.V."/>
            <person name="Novikov A."/>
            <person name="Bonch-Osmolovskaya E.A."/>
            <person name="Kublanov I.V."/>
        </authorList>
    </citation>
    <scope>NUCLEOTIDE SEQUENCE [LARGE SCALE GENOMIC DNA]</scope>
    <source>
        <strain evidence="11 12">GM2012</strain>
    </source>
</reference>
<evidence type="ECO:0000256" key="5">
    <source>
        <dbReference type="ARBA" id="ARBA00022741"/>
    </source>
</evidence>
<comment type="catalytic activity">
    <reaction evidence="9">
        <text>GMP + ATP = GDP + ADP</text>
        <dbReference type="Rhea" id="RHEA:20780"/>
        <dbReference type="ChEBI" id="CHEBI:30616"/>
        <dbReference type="ChEBI" id="CHEBI:58115"/>
        <dbReference type="ChEBI" id="CHEBI:58189"/>
        <dbReference type="ChEBI" id="CHEBI:456216"/>
        <dbReference type="EC" id="2.7.4.8"/>
    </reaction>
</comment>
<name>A0A432MLD7_9BACT</name>
<evidence type="ECO:0000313" key="12">
    <source>
        <dbReference type="Proteomes" id="UP000280296"/>
    </source>
</evidence>
<dbReference type="InterPro" id="IPR008144">
    <property type="entry name" value="Guanylate_kin-like_dom"/>
</dbReference>
<evidence type="ECO:0000256" key="2">
    <source>
        <dbReference type="ARBA" id="ARBA00012961"/>
    </source>
</evidence>
<evidence type="ECO:0000256" key="6">
    <source>
        <dbReference type="ARBA" id="ARBA00022777"/>
    </source>
</evidence>
<sequence>MTHDWTDLPGRLVVVSGPSGSGKSTILRRALEYPGVSARLSISATSRAPRPGEEQGRHYHFVSREEFEAARDRGEFLEWAEVHGNLYGTPIGPVMRALERGECVVLEIDVQGALQIIHAVPSADTIFITVPSLEVLEARLRGRGTESEAVVRRRLENARRELESIGLYAHVIVNDDLDRAVAEMAALLAGAEPRGDDRDA</sequence>
<keyword evidence="9" id="KW-0963">Cytoplasm</keyword>
<accession>A0A432MLD7</accession>
<dbReference type="PANTHER" id="PTHR23117:SF13">
    <property type="entry name" value="GUANYLATE KINASE"/>
    <property type="match status" value="1"/>
</dbReference>
<dbReference type="AlphaFoldDB" id="A0A432MLD7"/>
<keyword evidence="4 9" id="KW-0808">Transferase</keyword>
<dbReference type="GO" id="GO:0005524">
    <property type="term" value="F:ATP binding"/>
    <property type="evidence" value="ECO:0007669"/>
    <property type="project" value="UniProtKB-UniRule"/>
</dbReference>
<feature type="domain" description="Guanylate kinase-like" evidence="10">
    <location>
        <begin position="10"/>
        <end position="189"/>
    </location>
</feature>
<dbReference type="FunFam" id="3.30.63.10:FF:000002">
    <property type="entry name" value="Guanylate kinase 1"/>
    <property type="match status" value="1"/>
</dbReference>
<reference evidence="11 12" key="1">
    <citation type="submission" date="2018-12" db="EMBL/GenBank/DDBJ databases">
        <authorList>
            <person name="Toschakov S.V."/>
        </authorList>
    </citation>
    <scope>NUCLEOTIDE SEQUENCE [LARGE SCALE GENOMIC DNA]</scope>
    <source>
        <strain evidence="11 12">GM2012</strain>
    </source>
</reference>
<dbReference type="PROSITE" id="PS50052">
    <property type="entry name" value="GUANYLATE_KINASE_2"/>
    <property type="match status" value="1"/>
</dbReference>
<dbReference type="CDD" id="cd00071">
    <property type="entry name" value="GMPK"/>
    <property type="match status" value="1"/>
</dbReference>
<comment type="function">
    <text evidence="9">Essential for recycling GMP and indirectly, cGMP.</text>
</comment>
<keyword evidence="5 9" id="KW-0547">Nucleotide-binding</keyword>
<evidence type="ECO:0000256" key="9">
    <source>
        <dbReference type="HAMAP-Rule" id="MF_00328"/>
    </source>
</evidence>
<dbReference type="GO" id="GO:0005829">
    <property type="term" value="C:cytosol"/>
    <property type="evidence" value="ECO:0007669"/>
    <property type="project" value="TreeGrafter"/>
</dbReference>
<feature type="binding site" evidence="9">
    <location>
        <begin position="17"/>
        <end position="24"/>
    </location>
    <ligand>
        <name>ATP</name>
        <dbReference type="ChEBI" id="CHEBI:30616"/>
    </ligand>
</feature>
<dbReference type="InterPro" id="IPR008145">
    <property type="entry name" value="GK/Ca_channel_bsu"/>
</dbReference>
<dbReference type="HAMAP" id="MF_00328">
    <property type="entry name" value="Guanylate_kinase"/>
    <property type="match status" value="1"/>
</dbReference>
<dbReference type="InterPro" id="IPR027417">
    <property type="entry name" value="P-loop_NTPase"/>
</dbReference>
<protein>
    <recommendedName>
        <fullName evidence="3 9">Guanylate kinase</fullName>
        <ecNumber evidence="2 9">2.7.4.8</ecNumber>
    </recommendedName>
    <alternativeName>
        <fullName evidence="8 9">GMP kinase</fullName>
    </alternativeName>
</protein>
<evidence type="ECO:0000313" key="11">
    <source>
        <dbReference type="EMBL" id="RUL88233.1"/>
    </source>
</evidence>
<organism evidence="11 12">
    <name type="scientific">Tautonia sociabilis</name>
    <dbReference type="NCBI Taxonomy" id="2080755"/>
    <lineage>
        <taxon>Bacteria</taxon>
        <taxon>Pseudomonadati</taxon>
        <taxon>Planctomycetota</taxon>
        <taxon>Planctomycetia</taxon>
        <taxon>Isosphaerales</taxon>
        <taxon>Isosphaeraceae</taxon>
        <taxon>Tautonia</taxon>
    </lineage>
</organism>
<keyword evidence="12" id="KW-1185">Reference proteome</keyword>
<comment type="similarity">
    <text evidence="1 9">Belongs to the guanylate kinase family.</text>
</comment>
<evidence type="ECO:0000256" key="4">
    <source>
        <dbReference type="ARBA" id="ARBA00022679"/>
    </source>
</evidence>
<dbReference type="EC" id="2.7.4.8" evidence="2 9"/>
<dbReference type="NCBIfam" id="TIGR03263">
    <property type="entry name" value="guanyl_kin"/>
    <property type="match status" value="1"/>
</dbReference>